<name>A0A9E5JSB8_9GAMM</name>
<dbReference type="RefSeq" id="WP_167185643.1">
    <property type="nucleotide sequence ID" value="NZ_JAAONZ010000006.1"/>
</dbReference>
<keyword evidence="1" id="KW-0408">Iron</keyword>
<comment type="caution">
    <text evidence="4">The sequence shown here is derived from an EMBL/GenBank/DDBJ whole genome shotgun (WGS) entry which is preliminary data.</text>
</comment>
<dbReference type="GO" id="GO:0043546">
    <property type="term" value="F:molybdopterin cofactor binding"/>
    <property type="evidence" value="ECO:0007669"/>
    <property type="project" value="InterPro"/>
</dbReference>
<keyword evidence="5" id="KW-1185">Reference proteome</keyword>
<proteinExistence type="predicted"/>
<keyword evidence="2" id="KW-0479">Metal-binding</keyword>
<protein>
    <recommendedName>
        <fullName evidence="3">Molybdopterin dinucleotide-binding domain-containing protein</fullName>
    </recommendedName>
</protein>
<accession>A0A9E5JSB8</accession>
<dbReference type="GO" id="GO:0016491">
    <property type="term" value="F:oxidoreductase activity"/>
    <property type="evidence" value="ECO:0007669"/>
    <property type="project" value="InterPro"/>
</dbReference>
<dbReference type="InterPro" id="IPR009010">
    <property type="entry name" value="Asp_de-COase-like_dom_sf"/>
</dbReference>
<dbReference type="PANTHER" id="PTHR43742:SF6">
    <property type="entry name" value="OXIDOREDUCTASE YYAE-RELATED"/>
    <property type="match status" value="1"/>
</dbReference>
<dbReference type="Gene3D" id="2.40.40.20">
    <property type="match status" value="1"/>
</dbReference>
<evidence type="ECO:0000313" key="4">
    <source>
        <dbReference type="EMBL" id="NHO65868.1"/>
    </source>
</evidence>
<dbReference type="EMBL" id="JAAONZ010000006">
    <property type="protein sequence ID" value="NHO65868.1"/>
    <property type="molecule type" value="Genomic_DNA"/>
</dbReference>
<organism evidence="4 5">
    <name type="scientific">Pseudomaricurvus hydrocarbonicus</name>
    <dbReference type="NCBI Taxonomy" id="1470433"/>
    <lineage>
        <taxon>Bacteria</taxon>
        <taxon>Pseudomonadati</taxon>
        <taxon>Pseudomonadota</taxon>
        <taxon>Gammaproteobacteria</taxon>
        <taxon>Cellvibrionales</taxon>
        <taxon>Cellvibrionaceae</taxon>
        <taxon>Pseudomaricurvus</taxon>
    </lineage>
</organism>
<dbReference type="SUPFAM" id="SSF50692">
    <property type="entry name" value="ADC-like"/>
    <property type="match status" value="1"/>
</dbReference>
<feature type="domain" description="Molybdopterin dinucleotide-binding" evidence="3">
    <location>
        <begin position="235"/>
        <end position="351"/>
    </location>
</feature>
<keyword evidence="2" id="KW-0411">Iron-sulfur</keyword>
<dbReference type="GO" id="GO:0051536">
    <property type="term" value="F:iron-sulfur cluster binding"/>
    <property type="evidence" value="ECO:0007669"/>
    <property type="project" value="UniProtKB-KW"/>
</dbReference>
<dbReference type="AlphaFoldDB" id="A0A9E5JSB8"/>
<sequence>MAINCAAPGKLFGEFPTALMPQEILTSGPDKIRAVICFGGNLLMGLGDPDLAIPAFEDLDLLVVIDPRKNATARYAHYVIATSQPFERHDISTPGDALYPQAFAQYAPPVIDKPAGVIHDWEFFWGVAARMNLPLTLKYWNYGMDFEAIEDGLPLSIDTPPDPQTMIRFLCNNSRVPFDELLANPSGVRPQLPEQRVLATPAGHKGRLQLCPDDVVKELALVLNEHNVNAGFAYQLTCRRILEAMNSAYRDAPATRKRYPVNWAYMNPDDMVKEGIEEGDSIHIRSEAGHITGVARADARLRPRVISMTHLFGELVPSQKAEADGGSFTGRLTSLTDHLQPINFMPRFSGVPVNVVLIK</sequence>
<reference evidence="4" key="1">
    <citation type="submission" date="2020-03" db="EMBL/GenBank/DDBJ databases">
        <authorList>
            <person name="Guo F."/>
        </authorList>
    </citation>
    <scope>NUCLEOTIDE SEQUENCE</scope>
    <source>
        <strain evidence="4">JCM 30134</strain>
    </source>
</reference>
<dbReference type="InterPro" id="IPR050612">
    <property type="entry name" value="Prok_Mopterin_Oxidored"/>
</dbReference>
<dbReference type="PANTHER" id="PTHR43742">
    <property type="entry name" value="TRIMETHYLAMINE-N-OXIDE REDUCTASE"/>
    <property type="match status" value="1"/>
</dbReference>
<evidence type="ECO:0000313" key="5">
    <source>
        <dbReference type="Proteomes" id="UP000787472"/>
    </source>
</evidence>
<dbReference type="SUPFAM" id="SSF53706">
    <property type="entry name" value="Formate dehydrogenase/DMSO reductase, domains 1-3"/>
    <property type="match status" value="1"/>
</dbReference>
<evidence type="ECO:0000256" key="1">
    <source>
        <dbReference type="ARBA" id="ARBA00023004"/>
    </source>
</evidence>
<dbReference type="Pfam" id="PF01568">
    <property type="entry name" value="Molydop_binding"/>
    <property type="match status" value="1"/>
</dbReference>
<evidence type="ECO:0000259" key="3">
    <source>
        <dbReference type="Pfam" id="PF01568"/>
    </source>
</evidence>
<dbReference type="Gene3D" id="3.40.50.740">
    <property type="match status" value="1"/>
</dbReference>
<evidence type="ECO:0000256" key="2">
    <source>
        <dbReference type="ARBA" id="ARBA00023014"/>
    </source>
</evidence>
<dbReference type="InterPro" id="IPR006657">
    <property type="entry name" value="MoPterin_dinucl-bd_dom"/>
</dbReference>
<dbReference type="CDD" id="cd02775">
    <property type="entry name" value="MopB_CT"/>
    <property type="match status" value="1"/>
</dbReference>
<dbReference type="Proteomes" id="UP000787472">
    <property type="component" value="Unassembled WGS sequence"/>
</dbReference>
<gene>
    <name evidence="4" type="ORF">G8770_09975</name>
</gene>